<evidence type="ECO:0000313" key="1">
    <source>
        <dbReference type="EMBL" id="ROM90744.1"/>
    </source>
</evidence>
<reference evidence="1 2" key="1">
    <citation type="submission" date="2016-10" db="EMBL/GenBank/DDBJ databases">
        <title>Comparative genome analysis of multiple Pseudomonas spp. focuses on biocontrol and plant growth promoting traits.</title>
        <authorList>
            <person name="Tao X.-Y."/>
            <person name="Taylor C.G."/>
        </authorList>
    </citation>
    <scope>NUCLEOTIDE SEQUENCE [LARGE SCALE GENOMIC DNA]</scope>
    <source>
        <strain evidence="1 2">37D10</strain>
    </source>
</reference>
<gene>
    <name evidence="1" type="ORF">BK658_25495</name>
</gene>
<name>A0A423GK48_9PSED</name>
<dbReference type="AlphaFoldDB" id="A0A423GK48"/>
<proteinExistence type="predicted"/>
<dbReference type="EMBL" id="MOBI01000029">
    <property type="protein sequence ID" value="ROM90744.1"/>
    <property type="molecule type" value="Genomic_DNA"/>
</dbReference>
<protein>
    <submittedName>
        <fullName evidence="1">Uncharacterized protein</fullName>
    </submittedName>
</protein>
<accession>A0A423GK48</accession>
<sequence>MRWELAGELKVVFKLDLIPVEYREIESLARNGKQRNAAFQTGFQQRVLAQQARNPKPQMQQSPH</sequence>
<dbReference type="Proteomes" id="UP000284684">
    <property type="component" value="Unassembled WGS sequence"/>
</dbReference>
<evidence type="ECO:0000313" key="2">
    <source>
        <dbReference type="Proteomes" id="UP000284684"/>
    </source>
</evidence>
<comment type="caution">
    <text evidence="1">The sequence shown here is derived from an EMBL/GenBank/DDBJ whole genome shotgun (WGS) entry which is preliminary data.</text>
</comment>
<organism evidence="1 2">
    <name type="scientific">Pseudomonas brassicacearum</name>
    <dbReference type="NCBI Taxonomy" id="930166"/>
    <lineage>
        <taxon>Bacteria</taxon>
        <taxon>Pseudomonadati</taxon>
        <taxon>Pseudomonadota</taxon>
        <taxon>Gammaproteobacteria</taxon>
        <taxon>Pseudomonadales</taxon>
        <taxon>Pseudomonadaceae</taxon>
        <taxon>Pseudomonas</taxon>
    </lineage>
</organism>